<dbReference type="InterPro" id="IPR024904">
    <property type="entry name" value="OTCase_ArgI"/>
</dbReference>
<dbReference type="PROSITE" id="PS00097">
    <property type="entry name" value="CARBAMOYLTRANSFERASE"/>
    <property type="match status" value="1"/>
</dbReference>
<dbReference type="RefSeq" id="WP_157081691.1">
    <property type="nucleotide sequence ID" value="NZ_LOED01000024.1"/>
</dbReference>
<dbReference type="GO" id="GO:0019240">
    <property type="term" value="P:citrulline biosynthetic process"/>
    <property type="evidence" value="ECO:0007669"/>
    <property type="project" value="TreeGrafter"/>
</dbReference>
<feature type="binding site" evidence="7">
    <location>
        <position position="240"/>
    </location>
    <ligand>
        <name>L-ornithine</name>
        <dbReference type="ChEBI" id="CHEBI:46911"/>
    </ligand>
</feature>
<dbReference type="GO" id="GO:0016597">
    <property type="term" value="F:amino acid binding"/>
    <property type="evidence" value="ECO:0007669"/>
    <property type="project" value="InterPro"/>
</dbReference>
<dbReference type="NCBIfam" id="TIGR00658">
    <property type="entry name" value="orni_carb_tr"/>
    <property type="match status" value="1"/>
</dbReference>
<dbReference type="InParanoid" id="A0A140L554"/>
<name>A0A140L554_9FIRM</name>
<dbReference type="PANTHER" id="PTHR45753:SF3">
    <property type="entry name" value="ORNITHINE TRANSCARBAMYLASE, MITOCHONDRIAL"/>
    <property type="match status" value="1"/>
</dbReference>
<dbReference type="AlphaFoldDB" id="A0A140L554"/>
<keyword evidence="5 7" id="KW-0808">Transferase</keyword>
<dbReference type="PATRIC" id="fig|520764.3.peg.1906"/>
<feature type="binding site" evidence="7">
    <location>
        <position position="308"/>
    </location>
    <ligand>
        <name>carbamoyl phosphate</name>
        <dbReference type="ChEBI" id="CHEBI:58228"/>
    </ligand>
</feature>
<sequence>MKADVLEFQKDTDLKGKDLLGMCDLSKSEIAEIIKFARLIKRIRTYGGDFTPLKGKTLGMIFQKPSTRTRVSFEVAMWQLGGYALFLNKNDLQLGRGETLEDTARVLSRYLDGIVIRAYSHEDVKILAKYADVPVINGLSDFEHPCQVLADFLTILEKKNALAGLKLAFIGDGANNMANSLIFGCAKMGINLAIGAPKGYQPEPEVLEKAFFHAKSNNSLIVVTEDPKEAAMDADVIYTDVWTSMGQEAEESERKKTFSGYQVNEELLRAAKPDVIVMHCLPAHRGEEITEEVIEGPNSVVFDQAENRLHIQKAILTLLL</sequence>
<dbReference type="FunFam" id="3.40.50.1370:FF:000008">
    <property type="entry name" value="Ornithine carbamoyltransferase"/>
    <property type="match status" value="1"/>
</dbReference>
<gene>
    <name evidence="10" type="primary">argF</name>
    <name evidence="10" type="ORF">AN618_17710</name>
</gene>
<dbReference type="Proteomes" id="UP000070427">
    <property type="component" value="Unassembled WGS sequence"/>
</dbReference>
<dbReference type="GO" id="GO:0005737">
    <property type="term" value="C:cytoplasm"/>
    <property type="evidence" value="ECO:0007669"/>
    <property type="project" value="UniProtKB-SubCell"/>
</dbReference>
<feature type="binding site" evidence="7">
    <location>
        <position position="176"/>
    </location>
    <ligand>
        <name>L-ornithine</name>
        <dbReference type="ChEBI" id="CHEBI:46911"/>
    </ligand>
</feature>
<dbReference type="InterPro" id="IPR006131">
    <property type="entry name" value="Asp_carbamoyltransf_Asp/Orn-bd"/>
</dbReference>
<keyword evidence="7" id="KW-0963">Cytoplasm</keyword>
<dbReference type="Gene3D" id="3.40.50.1370">
    <property type="entry name" value="Aspartate/ornithine carbamoyltransferase"/>
    <property type="match status" value="2"/>
</dbReference>
<dbReference type="NCBIfam" id="NF001986">
    <property type="entry name" value="PRK00779.1"/>
    <property type="match status" value="1"/>
</dbReference>
<dbReference type="GO" id="GO:0042450">
    <property type="term" value="P:L-arginine biosynthetic process via ornithine"/>
    <property type="evidence" value="ECO:0007669"/>
    <property type="project" value="UniProtKB-UniRule"/>
</dbReference>
<dbReference type="PRINTS" id="PR00100">
    <property type="entry name" value="AOTCASE"/>
</dbReference>
<evidence type="ECO:0000259" key="8">
    <source>
        <dbReference type="Pfam" id="PF00185"/>
    </source>
</evidence>
<dbReference type="Pfam" id="PF00185">
    <property type="entry name" value="OTCace"/>
    <property type="match status" value="1"/>
</dbReference>
<dbReference type="HAMAP" id="MF_01109">
    <property type="entry name" value="OTCase"/>
    <property type="match status" value="1"/>
</dbReference>
<dbReference type="PANTHER" id="PTHR45753">
    <property type="entry name" value="ORNITHINE CARBAMOYLTRANSFERASE, MITOCHONDRIAL"/>
    <property type="match status" value="1"/>
</dbReference>
<evidence type="ECO:0000256" key="3">
    <source>
        <dbReference type="ARBA" id="ARBA00013007"/>
    </source>
</evidence>
<evidence type="ECO:0000313" key="11">
    <source>
        <dbReference type="Proteomes" id="UP000070427"/>
    </source>
</evidence>
<dbReference type="SUPFAM" id="SSF53671">
    <property type="entry name" value="Aspartate/ornithine carbamoyltransferase"/>
    <property type="match status" value="1"/>
</dbReference>
<accession>A0A140L554</accession>
<feature type="binding site" evidence="7">
    <location>
        <begin position="144"/>
        <end position="147"/>
    </location>
    <ligand>
        <name>carbamoyl phosphate</name>
        <dbReference type="ChEBI" id="CHEBI:58228"/>
    </ligand>
</feature>
<dbReference type="InterPro" id="IPR006132">
    <property type="entry name" value="Asp/Orn_carbamoyltranf_P-bd"/>
</dbReference>
<comment type="subcellular location">
    <subcellularLocation>
        <location evidence="7">Cytoplasm</location>
    </subcellularLocation>
</comment>
<evidence type="ECO:0000256" key="1">
    <source>
        <dbReference type="ARBA" id="ARBA00004975"/>
    </source>
</evidence>
<feature type="binding site" evidence="7">
    <location>
        <position position="93"/>
    </location>
    <ligand>
        <name>carbamoyl phosphate</name>
        <dbReference type="ChEBI" id="CHEBI:58228"/>
    </ligand>
</feature>
<proteinExistence type="inferred from homology"/>
<dbReference type="FunCoup" id="A0A140L554">
    <property type="interactions" value="360"/>
</dbReference>
<dbReference type="InterPro" id="IPR036901">
    <property type="entry name" value="Asp/Orn_carbamoylTrfase_sf"/>
</dbReference>
<feature type="binding site" evidence="7">
    <location>
        <begin position="280"/>
        <end position="281"/>
    </location>
    <ligand>
        <name>carbamoyl phosphate</name>
        <dbReference type="ChEBI" id="CHEBI:58228"/>
    </ligand>
</feature>
<dbReference type="EMBL" id="LOED01000024">
    <property type="protein sequence ID" value="KXG75679.1"/>
    <property type="molecule type" value="Genomic_DNA"/>
</dbReference>
<evidence type="ECO:0000259" key="9">
    <source>
        <dbReference type="Pfam" id="PF02729"/>
    </source>
</evidence>
<dbReference type="InterPro" id="IPR006130">
    <property type="entry name" value="Asp/Orn_carbamoylTrfase"/>
</dbReference>
<keyword evidence="11" id="KW-1185">Reference proteome</keyword>
<protein>
    <recommendedName>
        <fullName evidence="4 7">Ornithine carbamoyltransferase</fullName>
        <shortName evidence="7">OTCase</shortName>
        <ecNumber evidence="3 7">2.1.3.3</ecNumber>
    </recommendedName>
</protein>
<evidence type="ECO:0000256" key="7">
    <source>
        <dbReference type="HAMAP-Rule" id="MF_01109"/>
    </source>
</evidence>
<dbReference type="GO" id="GO:0004585">
    <property type="term" value="F:ornithine carbamoyltransferase activity"/>
    <property type="evidence" value="ECO:0007669"/>
    <property type="project" value="UniProtKB-UniRule"/>
</dbReference>
<evidence type="ECO:0000313" key="10">
    <source>
        <dbReference type="EMBL" id="KXG75679.1"/>
    </source>
</evidence>
<dbReference type="OrthoDB" id="9802587at2"/>
<comment type="similarity">
    <text evidence="2 7">Belongs to the aspartate/ornithine carbamoyltransferase superfamily. OTCase family.</text>
</comment>
<dbReference type="STRING" id="520764.AN618_17710"/>
<evidence type="ECO:0000256" key="6">
    <source>
        <dbReference type="ARBA" id="ARBA00048772"/>
    </source>
</evidence>
<evidence type="ECO:0000256" key="2">
    <source>
        <dbReference type="ARBA" id="ARBA00007805"/>
    </source>
</evidence>
<dbReference type="Pfam" id="PF02729">
    <property type="entry name" value="OTCace_N"/>
    <property type="match status" value="1"/>
</dbReference>
<feature type="domain" description="Aspartate/ornithine carbamoyltransferase Asp/Orn-binding" evidence="8">
    <location>
        <begin position="164"/>
        <end position="318"/>
    </location>
</feature>
<reference evidence="10 11" key="1">
    <citation type="submission" date="2015-12" db="EMBL/GenBank/DDBJ databases">
        <title>Draft genome sequnece of Fervidicola ferrireducens strain Y170.</title>
        <authorList>
            <person name="Patel B.K."/>
        </authorList>
    </citation>
    <scope>NUCLEOTIDE SEQUENCE [LARGE SCALE GENOMIC DNA]</scope>
    <source>
        <strain evidence="10 11">Y170</strain>
    </source>
</reference>
<feature type="binding site" evidence="7">
    <location>
        <begin position="244"/>
        <end position="245"/>
    </location>
    <ligand>
        <name>L-ornithine</name>
        <dbReference type="ChEBI" id="CHEBI:46911"/>
    </ligand>
</feature>
<evidence type="ECO:0000256" key="4">
    <source>
        <dbReference type="ARBA" id="ARBA00016634"/>
    </source>
</evidence>
<evidence type="ECO:0000256" key="5">
    <source>
        <dbReference type="ARBA" id="ARBA00022679"/>
    </source>
</evidence>
<comment type="catalytic activity">
    <reaction evidence="6 7">
        <text>carbamoyl phosphate + L-ornithine = L-citrulline + phosphate + H(+)</text>
        <dbReference type="Rhea" id="RHEA:19513"/>
        <dbReference type="ChEBI" id="CHEBI:15378"/>
        <dbReference type="ChEBI" id="CHEBI:43474"/>
        <dbReference type="ChEBI" id="CHEBI:46911"/>
        <dbReference type="ChEBI" id="CHEBI:57743"/>
        <dbReference type="ChEBI" id="CHEBI:58228"/>
        <dbReference type="EC" id="2.1.3.3"/>
    </reaction>
</comment>
<feature type="binding site" evidence="7">
    <location>
        <begin position="66"/>
        <end position="69"/>
    </location>
    <ligand>
        <name>carbamoyl phosphate</name>
        <dbReference type="ChEBI" id="CHEBI:58228"/>
    </ligand>
</feature>
<comment type="pathway">
    <text evidence="1">Amino-acid biosynthesis; L-arginine biosynthesis; L-arginine from L-ornithine and carbamoyl phosphate: step 1/3.</text>
</comment>
<dbReference type="PRINTS" id="PR00102">
    <property type="entry name" value="OTCASE"/>
</dbReference>
<feature type="domain" description="Aspartate/ornithine carbamoyltransferase carbamoyl-P binding" evidence="9">
    <location>
        <begin position="17"/>
        <end position="157"/>
    </location>
</feature>
<feature type="binding site" evidence="7">
    <location>
        <position position="117"/>
    </location>
    <ligand>
        <name>carbamoyl phosphate</name>
        <dbReference type="ChEBI" id="CHEBI:58228"/>
    </ligand>
</feature>
<dbReference type="EC" id="2.1.3.3" evidence="3 7"/>
<organism evidence="10 11">
    <name type="scientific">Fervidicola ferrireducens</name>
    <dbReference type="NCBI Taxonomy" id="520764"/>
    <lineage>
        <taxon>Bacteria</taxon>
        <taxon>Bacillati</taxon>
        <taxon>Bacillota</taxon>
        <taxon>Clostridia</taxon>
        <taxon>Thermosediminibacterales</taxon>
        <taxon>Thermosediminibacteraceae</taxon>
        <taxon>Fervidicola</taxon>
    </lineage>
</organism>
<comment type="caution">
    <text evidence="10">The sequence shown here is derived from an EMBL/GenBank/DDBJ whole genome shotgun (WGS) entry which is preliminary data.</text>
</comment>
<dbReference type="InterPro" id="IPR002292">
    <property type="entry name" value="Orn/put_carbamltrans"/>
</dbReference>